<keyword evidence="3" id="KW-1185">Reference proteome</keyword>
<dbReference type="AlphaFoldDB" id="B4PXC9"/>
<dbReference type="HOGENOM" id="CLU_193242_0_0_1"/>
<dbReference type="PhylomeDB" id="B4PXC9"/>
<proteinExistence type="predicted"/>
<accession>B4PXC9</accession>
<dbReference type="EMBL" id="CM000162">
    <property type="protein sequence ID" value="EDX02880.1"/>
    <property type="molecule type" value="Genomic_DNA"/>
</dbReference>
<dbReference type="OrthoDB" id="7849827at2759"/>
<sequence>MRSLLPTVGLLNLLLLLVLLLGSSCIECGRVIYFNQLNTTQAEEEAKNNTDALGKGMLLDMRGNRCQRGYVRDHHGRCRRRV</sequence>
<evidence type="ECO:0000256" key="1">
    <source>
        <dbReference type="SAM" id="SignalP"/>
    </source>
</evidence>
<organism evidence="2 3">
    <name type="scientific">Drosophila yakuba</name>
    <name type="common">Fruit fly</name>
    <dbReference type="NCBI Taxonomy" id="7245"/>
    <lineage>
        <taxon>Eukaryota</taxon>
        <taxon>Metazoa</taxon>
        <taxon>Ecdysozoa</taxon>
        <taxon>Arthropoda</taxon>
        <taxon>Hexapoda</taxon>
        <taxon>Insecta</taxon>
        <taxon>Pterygota</taxon>
        <taxon>Neoptera</taxon>
        <taxon>Endopterygota</taxon>
        <taxon>Diptera</taxon>
        <taxon>Brachycera</taxon>
        <taxon>Muscomorpha</taxon>
        <taxon>Ephydroidea</taxon>
        <taxon>Drosophilidae</taxon>
        <taxon>Drosophila</taxon>
        <taxon>Sophophora</taxon>
    </lineage>
</organism>
<feature type="signal peptide" evidence="1">
    <location>
        <begin position="1"/>
        <end position="25"/>
    </location>
</feature>
<dbReference type="KEGG" id="dya:Dyak_GE15430"/>
<dbReference type="PROSITE" id="PS51257">
    <property type="entry name" value="PROKAR_LIPOPROTEIN"/>
    <property type="match status" value="1"/>
</dbReference>
<reference evidence="2 3" key="2">
    <citation type="journal article" date="2007" name="PLoS Biol.">
        <title>Principles of genome evolution in the Drosophila melanogaster species group.</title>
        <authorList>
            <person name="Ranz J.M."/>
            <person name="Maurin D."/>
            <person name="Chan Y.S."/>
            <person name="von Grotthuss M."/>
            <person name="Hillier L.W."/>
            <person name="Roote J."/>
            <person name="Ashburner M."/>
            <person name="Bergman C.M."/>
        </authorList>
    </citation>
    <scope>NUCLEOTIDE SEQUENCE [LARGE SCALE GENOMIC DNA]</scope>
    <source>
        <strain evidence="3">Tai18E2 / Tucson 14021-0261.01</strain>
    </source>
</reference>
<dbReference type="OMA" id="CHRGYMH"/>
<dbReference type="eggNOG" id="ENOG502TFA2">
    <property type="taxonomic scope" value="Eukaryota"/>
</dbReference>
<keyword evidence="1" id="KW-0732">Signal</keyword>
<reference evidence="2 3" key="1">
    <citation type="journal article" date="2007" name="Nature">
        <title>Evolution of genes and genomes on the Drosophila phylogeny.</title>
        <authorList>
            <consortium name="Drosophila 12 Genomes Consortium"/>
            <person name="Clark A.G."/>
            <person name="Eisen M.B."/>
            <person name="Smith D.R."/>
            <person name="Bergman C.M."/>
            <person name="Oliver B."/>
            <person name="Markow T.A."/>
            <person name="Kaufman T.C."/>
            <person name="Kellis M."/>
            <person name="Gelbart W."/>
            <person name="Iyer V.N."/>
            <person name="Pollard D.A."/>
            <person name="Sackton T.B."/>
            <person name="Larracuente A.M."/>
            <person name="Singh N.D."/>
            <person name="Abad J.P."/>
            <person name="Abt D.N."/>
            <person name="Adryan B."/>
            <person name="Aguade M."/>
            <person name="Akashi H."/>
            <person name="Anderson W.W."/>
            <person name="Aquadro C.F."/>
            <person name="Ardell D.H."/>
            <person name="Arguello R."/>
            <person name="Artieri C.G."/>
            <person name="Barbash D.A."/>
            <person name="Barker D."/>
            <person name="Barsanti P."/>
            <person name="Batterham P."/>
            <person name="Batzoglou S."/>
            <person name="Begun D."/>
            <person name="Bhutkar A."/>
            <person name="Blanco E."/>
            <person name="Bosak S.A."/>
            <person name="Bradley R.K."/>
            <person name="Brand A.D."/>
            <person name="Brent M.R."/>
            <person name="Brooks A.N."/>
            <person name="Brown R.H."/>
            <person name="Butlin R.K."/>
            <person name="Caggese C."/>
            <person name="Calvi B.R."/>
            <person name="Bernardo de Carvalho A."/>
            <person name="Caspi A."/>
            <person name="Castrezana S."/>
            <person name="Celniker S.E."/>
            <person name="Chang J.L."/>
            <person name="Chapple C."/>
            <person name="Chatterji S."/>
            <person name="Chinwalla A."/>
            <person name="Civetta A."/>
            <person name="Clifton S.W."/>
            <person name="Comeron J.M."/>
            <person name="Costello J.C."/>
            <person name="Coyne J.A."/>
            <person name="Daub J."/>
            <person name="David R.G."/>
            <person name="Delcher A.L."/>
            <person name="Delehaunty K."/>
            <person name="Do C.B."/>
            <person name="Ebling H."/>
            <person name="Edwards K."/>
            <person name="Eickbush T."/>
            <person name="Evans J.D."/>
            <person name="Filipski A."/>
            <person name="Findeiss S."/>
            <person name="Freyhult E."/>
            <person name="Fulton L."/>
            <person name="Fulton R."/>
            <person name="Garcia A.C."/>
            <person name="Gardiner A."/>
            <person name="Garfield D.A."/>
            <person name="Garvin B.E."/>
            <person name="Gibson G."/>
            <person name="Gilbert D."/>
            <person name="Gnerre S."/>
            <person name="Godfrey J."/>
            <person name="Good R."/>
            <person name="Gotea V."/>
            <person name="Gravely B."/>
            <person name="Greenberg A.J."/>
            <person name="Griffiths-Jones S."/>
            <person name="Gross S."/>
            <person name="Guigo R."/>
            <person name="Gustafson E.A."/>
            <person name="Haerty W."/>
            <person name="Hahn M.W."/>
            <person name="Halligan D.L."/>
            <person name="Halpern A.L."/>
            <person name="Halter G.M."/>
            <person name="Han M.V."/>
            <person name="Heger A."/>
            <person name="Hillier L."/>
            <person name="Hinrichs A.S."/>
            <person name="Holmes I."/>
            <person name="Hoskins R.A."/>
            <person name="Hubisz M.J."/>
            <person name="Hultmark D."/>
            <person name="Huntley M.A."/>
            <person name="Jaffe D.B."/>
            <person name="Jagadeeshan S."/>
            <person name="Jeck W.R."/>
            <person name="Johnson J."/>
            <person name="Jones C.D."/>
            <person name="Jordan W.C."/>
            <person name="Karpen G.H."/>
            <person name="Kataoka E."/>
            <person name="Keightley P.D."/>
            <person name="Kheradpour P."/>
            <person name="Kirkness E.F."/>
            <person name="Koerich L.B."/>
            <person name="Kristiansen K."/>
            <person name="Kudrna D."/>
            <person name="Kulathinal R.J."/>
            <person name="Kumar S."/>
            <person name="Kwok R."/>
            <person name="Lander E."/>
            <person name="Langley C.H."/>
            <person name="Lapoint R."/>
            <person name="Lazzaro B.P."/>
            <person name="Lee S.J."/>
            <person name="Levesque L."/>
            <person name="Li R."/>
            <person name="Lin C.F."/>
            <person name="Lin M.F."/>
            <person name="Lindblad-Toh K."/>
            <person name="Llopart A."/>
            <person name="Long M."/>
            <person name="Low L."/>
            <person name="Lozovsky E."/>
            <person name="Lu J."/>
            <person name="Luo M."/>
            <person name="Machado C.A."/>
            <person name="Makalowski W."/>
            <person name="Marzo M."/>
            <person name="Matsuda M."/>
            <person name="Matzkin L."/>
            <person name="McAllister B."/>
            <person name="McBride C.S."/>
            <person name="McKernan B."/>
            <person name="McKernan K."/>
            <person name="Mendez-Lago M."/>
            <person name="Minx P."/>
            <person name="Mollenhauer M.U."/>
            <person name="Montooth K."/>
            <person name="Mount S.M."/>
            <person name="Mu X."/>
            <person name="Myers E."/>
            <person name="Negre B."/>
            <person name="Newfeld S."/>
            <person name="Nielsen R."/>
            <person name="Noor M.A."/>
            <person name="O'Grady P."/>
            <person name="Pachter L."/>
            <person name="Papaceit M."/>
            <person name="Parisi M.J."/>
            <person name="Parisi M."/>
            <person name="Parts L."/>
            <person name="Pedersen J.S."/>
            <person name="Pesole G."/>
            <person name="Phillippy A.M."/>
            <person name="Ponting C.P."/>
            <person name="Pop M."/>
            <person name="Porcelli D."/>
            <person name="Powell J.R."/>
            <person name="Prohaska S."/>
            <person name="Pruitt K."/>
            <person name="Puig M."/>
            <person name="Quesneville H."/>
            <person name="Ram K.R."/>
            <person name="Rand D."/>
            <person name="Rasmussen M.D."/>
            <person name="Reed L.K."/>
            <person name="Reenan R."/>
            <person name="Reily A."/>
            <person name="Remington K.A."/>
            <person name="Rieger T.T."/>
            <person name="Ritchie M.G."/>
            <person name="Robin C."/>
            <person name="Rogers Y.H."/>
            <person name="Rohde C."/>
            <person name="Rozas J."/>
            <person name="Rubenfield M.J."/>
            <person name="Ruiz A."/>
            <person name="Russo S."/>
            <person name="Salzberg S.L."/>
            <person name="Sanchez-Gracia A."/>
            <person name="Saranga D.J."/>
            <person name="Sato H."/>
            <person name="Schaeffer S.W."/>
            <person name="Schatz M.C."/>
            <person name="Schlenke T."/>
            <person name="Schwartz R."/>
            <person name="Segarra C."/>
            <person name="Singh R.S."/>
            <person name="Sirot L."/>
            <person name="Sirota M."/>
            <person name="Sisneros N.B."/>
            <person name="Smith C.D."/>
            <person name="Smith T.F."/>
            <person name="Spieth J."/>
            <person name="Stage D.E."/>
            <person name="Stark A."/>
            <person name="Stephan W."/>
            <person name="Strausberg R.L."/>
            <person name="Strempel S."/>
            <person name="Sturgill D."/>
            <person name="Sutton G."/>
            <person name="Sutton G.G."/>
            <person name="Tao W."/>
            <person name="Teichmann S."/>
            <person name="Tobari Y.N."/>
            <person name="Tomimura Y."/>
            <person name="Tsolas J.M."/>
            <person name="Valente V.L."/>
            <person name="Venter E."/>
            <person name="Venter J.C."/>
            <person name="Vicario S."/>
            <person name="Vieira F.G."/>
            <person name="Vilella A.J."/>
            <person name="Villasante A."/>
            <person name="Walenz B."/>
            <person name="Wang J."/>
            <person name="Wasserman M."/>
            <person name="Watts T."/>
            <person name="Wilson D."/>
            <person name="Wilson R.K."/>
            <person name="Wing R.A."/>
            <person name="Wolfner M.F."/>
            <person name="Wong A."/>
            <person name="Wong G.K."/>
            <person name="Wu C.I."/>
            <person name="Wu G."/>
            <person name="Yamamoto D."/>
            <person name="Yang H.P."/>
            <person name="Yang S.P."/>
            <person name="Yorke J.A."/>
            <person name="Yoshida K."/>
            <person name="Zdobnov E."/>
            <person name="Zhang P."/>
            <person name="Zhang Y."/>
            <person name="Zimin A.V."/>
            <person name="Baldwin J."/>
            <person name="Abdouelleil A."/>
            <person name="Abdulkadir J."/>
            <person name="Abebe A."/>
            <person name="Abera B."/>
            <person name="Abreu J."/>
            <person name="Acer S.C."/>
            <person name="Aftuck L."/>
            <person name="Alexander A."/>
            <person name="An P."/>
            <person name="Anderson E."/>
            <person name="Anderson S."/>
            <person name="Arachi H."/>
            <person name="Azer M."/>
            <person name="Bachantsang P."/>
            <person name="Barry A."/>
            <person name="Bayul T."/>
            <person name="Berlin A."/>
            <person name="Bessette D."/>
            <person name="Bloom T."/>
            <person name="Blye J."/>
            <person name="Boguslavskiy L."/>
            <person name="Bonnet C."/>
            <person name="Boukhgalter B."/>
            <person name="Bourzgui I."/>
            <person name="Brown A."/>
            <person name="Cahill P."/>
            <person name="Channer S."/>
            <person name="Cheshatsang Y."/>
            <person name="Chuda L."/>
            <person name="Citroen M."/>
            <person name="Collymore A."/>
            <person name="Cooke P."/>
            <person name="Costello M."/>
            <person name="D'Aco K."/>
            <person name="Daza R."/>
            <person name="De Haan G."/>
            <person name="DeGray S."/>
            <person name="DeMaso C."/>
            <person name="Dhargay N."/>
            <person name="Dooley K."/>
            <person name="Dooley E."/>
            <person name="Doricent M."/>
            <person name="Dorje P."/>
            <person name="Dorjee K."/>
            <person name="Dupes A."/>
            <person name="Elong R."/>
            <person name="Falk J."/>
            <person name="Farina A."/>
            <person name="Faro S."/>
            <person name="Ferguson D."/>
            <person name="Fisher S."/>
            <person name="Foley C.D."/>
            <person name="Franke A."/>
            <person name="Friedrich D."/>
            <person name="Gadbois L."/>
            <person name="Gearin G."/>
            <person name="Gearin C.R."/>
            <person name="Giannoukos G."/>
            <person name="Goode T."/>
            <person name="Graham J."/>
            <person name="Grandbois E."/>
            <person name="Grewal S."/>
            <person name="Gyaltsen K."/>
            <person name="Hafez N."/>
            <person name="Hagos B."/>
            <person name="Hall J."/>
            <person name="Henson C."/>
            <person name="Hollinger A."/>
            <person name="Honan T."/>
            <person name="Huard M.D."/>
            <person name="Hughes L."/>
            <person name="Hurhula B."/>
            <person name="Husby M.E."/>
            <person name="Kamat A."/>
            <person name="Kanga B."/>
            <person name="Kashin S."/>
            <person name="Khazanovich D."/>
            <person name="Kisner P."/>
            <person name="Lance K."/>
            <person name="Lara M."/>
            <person name="Lee W."/>
            <person name="Lennon N."/>
            <person name="Letendre F."/>
            <person name="LeVine R."/>
            <person name="Lipovsky A."/>
            <person name="Liu X."/>
            <person name="Liu J."/>
            <person name="Liu S."/>
            <person name="Lokyitsang T."/>
            <person name="Lokyitsang Y."/>
            <person name="Lubonja R."/>
            <person name="Lui A."/>
            <person name="MacDonald P."/>
            <person name="Magnisalis V."/>
            <person name="Maru K."/>
            <person name="Matthews C."/>
            <person name="McCusker W."/>
            <person name="McDonough S."/>
            <person name="Mehta T."/>
            <person name="Meldrim J."/>
            <person name="Meneus L."/>
            <person name="Mihai O."/>
            <person name="Mihalev A."/>
            <person name="Mihova T."/>
            <person name="Mittelman R."/>
            <person name="Mlenga V."/>
            <person name="Montmayeur A."/>
            <person name="Mulrain L."/>
            <person name="Navidi A."/>
            <person name="Naylor J."/>
            <person name="Negash T."/>
            <person name="Nguyen T."/>
            <person name="Nguyen N."/>
            <person name="Nicol R."/>
            <person name="Norbu C."/>
            <person name="Norbu N."/>
            <person name="Novod N."/>
            <person name="O'Neill B."/>
            <person name="Osman S."/>
            <person name="Markiewicz E."/>
            <person name="Oyono O.L."/>
            <person name="Patti C."/>
            <person name="Phunkhang P."/>
            <person name="Pierre F."/>
            <person name="Priest M."/>
            <person name="Raghuraman S."/>
            <person name="Rege F."/>
            <person name="Reyes R."/>
            <person name="Rise C."/>
            <person name="Rogov P."/>
            <person name="Ross K."/>
            <person name="Ryan E."/>
            <person name="Settipalli S."/>
            <person name="Shea T."/>
            <person name="Sherpa N."/>
            <person name="Shi L."/>
            <person name="Shih D."/>
            <person name="Sparrow T."/>
            <person name="Spaulding J."/>
            <person name="Stalker J."/>
            <person name="Stange-Thomann N."/>
            <person name="Stavropoulos S."/>
            <person name="Stone C."/>
            <person name="Strader C."/>
            <person name="Tesfaye S."/>
            <person name="Thomson T."/>
            <person name="Thoulutsang Y."/>
            <person name="Thoulutsang D."/>
            <person name="Topham K."/>
            <person name="Topping I."/>
            <person name="Tsamla T."/>
            <person name="Vassiliev H."/>
            <person name="Vo A."/>
            <person name="Wangchuk T."/>
            <person name="Wangdi T."/>
            <person name="Weiand M."/>
            <person name="Wilkinson J."/>
            <person name="Wilson A."/>
            <person name="Yadav S."/>
            <person name="Young G."/>
            <person name="Yu Q."/>
            <person name="Zembek L."/>
            <person name="Zhong D."/>
            <person name="Zimmer A."/>
            <person name="Zwirko Z."/>
            <person name="Jaffe D.B."/>
            <person name="Alvarez P."/>
            <person name="Brockman W."/>
            <person name="Butler J."/>
            <person name="Chin C."/>
            <person name="Gnerre S."/>
            <person name="Grabherr M."/>
            <person name="Kleber M."/>
            <person name="Mauceli E."/>
            <person name="MacCallum I."/>
        </authorList>
    </citation>
    <scope>NUCLEOTIDE SEQUENCE [LARGE SCALE GENOMIC DNA]</scope>
    <source>
        <strain evidence="3">Tai18E2 / Tucson 14021-0261.01</strain>
    </source>
</reference>
<dbReference type="Proteomes" id="UP000002282">
    <property type="component" value="Chromosome X"/>
</dbReference>
<name>B4PXC9_DROYA</name>
<evidence type="ECO:0000313" key="3">
    <source>
        <dbReference type="Proteomes" id="UP000002282"/>
    </source>
</evidence>
<evidence type="ECO:0000313" key="2">
    <source>
        <dbReference type="EMBL" id="EDX02880.1"/>
    </source>
</evidence>
<feature type="chain" id="PRO_5002822567" evidence="1">
    <location>
        <begin position="26"/>
        <end position="82"/>
    </location>
</feature>
<protein>
    <submittedName>
        <fullName evidence="2">Uncharacterized protein</fullName>
    </submittedName>
</protein>
<gene>
    <name evidence="2" type="primary">Dyak\GE15430</name>
    <name evidence="2" type="synonym">dyak_GLEANR_16946</name>
    <name evidence="2" type="synonym">GE15430</name>
    <name evidence="2" type="ORF">Dyak_GE15430</name>
</gene>